<gene>
    <name evidence="4" type="ORF">BWK73_19125</name>
</gene>
<evidence type="ECO:0000259" key="1">
    <source>
        <dbReference type="Pfam" id="PF21683"/>
    </source>
</evidence>
<dbReference type="PIRSF" id="PIRSF004440">
    <property type="entry name" value="GpP"/>
    <property type="match status" value="1"/>
</dbReference>
<feature type="domain" description="Baseplate hub protein gp44-like N-terminal" evidence="1">
    <location>
        <begin position="4"/>
        <end position="89"/>
    </location>
</feature>
<dbReference type="AlphaFoldDB" id="A0A1Y1QPV8"/>
<feature type="domain" description="Baseplate hub protein gp44/GpP-like second" evidence="3">
    <location>
        <begin position="91"/>
        <end position="173"/>
    </location>
</feature>
<proteinExistence type="predicted"/>
<dbReference type="InterPro" id="IPR049354">
    <property type="entry name" value="GpP-like_N"/>
</dbReference>
<dbReference type="Pfam" id="PF21683">
    <property type="entry name" value="GpP-like_1st"/>
    <property type="match status" value="1"/>
</dbReference>
<evidence type="ECO:0000313" key="5">
    <source>
        <dbReference type="Proteomes" id="UP000192491"/>
    </source>
</evidence>
<dbReference type="EMBL" id="MTEJ01000102">
    <property type="protein sequence ID" value="OQX10871.1"/>
    <property type="molecule type" value="Genomic_DNA"/>
</dbReference>
<dbReference type="InterPro" id="IPR023399">
    <property type="entry name" value="Baseplate-like_2-layer_sand"/>
</dbReference>
<dbReference type="SUPFAM" id="SSF69279">
    <property type="entry name" value="Phage tail proteins"/>
    <property type="match status" value="2"/>
</dbReference>
<sequence>MADITLQTPNGEYTGWETLRVSLALDQMSGAFELGVSGDNARELHKHPIKKGMQCRVLLGKETVITGYINKRSAAFDSSSHTLNFSGRDVTCDLIDCSAIVPNQELHNVTIADAAKQLIAPFPAIRLDCPEPGAPFAKFTVNDGDTIFSVLETHAKQRGLMIYTTGDGVLRIRKPVVNNIGVALVESENLLSASMEDSDDEQFAEYIVRGQDSDGGKHQAEQRYTDPLVRKGRVRVITAEKPDEGTQIKNRAEWEAKLRQSRSVTATATVQGWQAGKTGKLWRLGDTVNITAAALDLNRRAMIVNRVTYNVDSSSGTTTELGLVLPEVYTYDE</sequence>
<reference evidence="4 5" key="1">
    <citation type="submission" date="2017-01" db="EMBL/GenBank/DDBJ databases">
        <title>Novel large sulfur bacteria in the metagenomes of groundwater-fed chemosynthetic microbial mats in the Lake Huron basin.</title>
        <authorList>
            <person name="Sharrar A.M."/>
            <person name="Flood B.E."/>
            <person name="Bailey J.V."/>
            <person name="Jones D.S."/>
            <person name="Biddanda B."/>
            <person name="Ruberg S.A."/>
            <person name="Marcus D.N."/>
            <person name="Dick G.J."/>
        </authorList>
    </citation>
    <scope>NUCLEOTIDE SEQUENCE [LARGE SCALE GENOMIC DNA]</scope>
    <source>
        <strain evidence="4">A8</strain>
    </source>
</reference>
<evidence type="ECO:0008006" key="6">
    <source>
        <dbReference type="Google" id="ProtNLM"/>
    </source>
</evidence>
<name>A0A1Y1QPV8_9GAMM</name>
<dbReference type="Gene3D" id="3.55.50.10">
    <property type="entry name" value="Baseplate protein-like domains"/>
    <property type="match status" value="1"/>
</dbReference>
<comment type="caution">
    <text evidence="4">The sequence shown here is derived from an EMBL/GenBank/DDBJ whole genome shotgun (WGS) entry which is preliminary data.</text>
</comment>
<dbReference type="Gene3D" id="2.30.300.10">
    <property type="entry name" value="Baseplate protein-like domain - beta roll fold"/>
    <property type="match status" value="1"/>
</dbReference>
<evidence type="ECO:0000259" key="2">
    <source>
        <dbReference type="Pfam" id="PF21929"/>
    </source>
</evidence>
<accession>A0A1Y1QPV8</accession>
<dbReference type="Pfam" id="PF22255">
    <property type="entry name" value="Gp44-like_2nd"/>
    <property type="match status" value="1"/>
</dbReference>
<evidence type="ECO:0000313" key="4">
    <source>
        <dbReference type="EMBL" id="OQX10871.1"/>
    </source>
</evidence>
<dbReference type="InterPro" id="IPR026276">
    <property type="entry name" value="Baseplate_GpP"/>
</dbReference>
<dbReference type="Pfam" id="PF21929">
    <property type="entry name" value="GpP_4th"/>
    <property type="match status" value="1"/>
</dbReference>
<dbReference type="Gene3D" id="3.30.1920.10">
    <property type="entry name" value="Baseplate protein-like domains - 2 layer sandwich fold"/>
    <property type="match status" value="1"/>
</dbReference>
<dbReference type="InterPro" id="IPR053981">
    <property type="entry name" value="Gp44/GpP-like_2nd"/>
</dbReference>
<protein>
    <recommendedName>
        <fullName evidence="6">Phage tail protein</fullName>
    </recommendedName>
</protein>
<organism evidence="4 5">
    <name type="scientific">Thiothrix lacustris</name>
    <dbReference type="NCBI Taxonomy" id="525917"/>
    <lineage>
        <taxon>Bacteria</taxon>
        <taxon>Pseudomonadati</taxon>
        <taxon>Pseudomonadota</taxon>
        <taxon>Gammaproteobacteria</taxon>
        <taxon>Thiotrichales</taxon>
        <taxon>Thiotrichaceae</taxon>
        <taxon>Thiothrix</taxon>
    </lineage>
</organism>
<evidence type="ECO:0000259" key="3">
    <source>
        <dbReference type="Pfam" id="PF22255"/>
    </source>
</evidence>
<dbReference type="InterPro" id="IPR053982">
    <property type="entry name" value="Gp44/GpP-like_C"/>
</dbReference>
<dbReference type="Proteomes" id="UP000192491">
    <property type="component" value="Unassembled WGS sequence"/>
</dbReference>
<feature type="domain" description="Baseplate hub protein gp44/GpP-like C-terminal" evidence="2">
    <location>
        <begin position="248"/>
        <end position="329"/>
    </location>
</feature>